<dbReference type="GO" id="GO:0016787">
    <property type="term" value="F:hydrolase activity"/>
    <property type="evidence" value="ECO:0007669"/>
    <property type="project" value="UniProtKB-KW"/>
</dbReference>
<dbReference type="Pfam" id="PF00293">
    <property type="entry name" value="NUDIX"/>
    <property type="match status" value="1"/>
</dbReference>
<dbReference type="InterPro" id="IPR000086">
    <property type="entry name" value="NUDIX_hydrolase_dom"/>
</dbReference>
<dbReference type="OrthoDB" id="9804442at2"/>
<name>A0A1Q8EA03_9STRE</name>
<dbReference type="PROSITE" id="PS51462">
    <property type="entry name" value="NUDIX"/>
    <property type="match status" value="1"/>
</dbReference>
<accession>A0A1Q8EA03</accession>
<reference evidence="5" key="1">
    <citation type="submission" date="2016-12" db="EMBL/GenBank/DDBJ databases">
        <authorList>
            <person name="Gulvik C.A."/>
        </authorList>
    </citation>
    <scope>NUCLEOTIDE SEQUENCE [LARGE SCALE GENOMIC DNA]</scope>
    <source>
        <strain evidence="5">NED12-00049-6B</strain>
    </source>
</reference>
<evidence type="ECO:0000256" key="2">
    <source>
        <dbReference type="ARBA" id="ARBA00022801"/>
    </source>
</evidence>
<evidence type="ECO:0000256" key="1">
    <source>
        <dbReference type="ARBA" id="ARBA00001946"/>
    </source>
</evidence>
<dbReference type="Proteomes" id="UP000186890">
    <property type="component" value="Unassembled WGS sequence"/>
</dbReference>
<sequence>MTANNNWLKWAVRLQALAQTGLAYGKDVYDIERFEEIRQIAAKMLVEPSGLPLEQVEELFCNETGYQTPKLDTRAAIIQDKKILLVQENDGLWSLPGGWCDVDCSTMENVIKEVREEAGLEVEVLRLVAILDKAKSNPSRSAHHVTKVFYLCRALGGAFQANSETVASAYFALEDLPALSVGKNTAEQIALCFEAHQAEHWEARFE</sequence>
<keyword evidence="2" id="KW-0378">Hydrolase</keyword>
<dbReference type="InterPro" id="IPR059176">
    <property type="entry name" value="UDP-X_N"/>
</dbReference>
<comment type="cofactor">
    <cofactor evidence="1">
        <name>Mg(2+)</name>
        <dbReference type="ChEBI" id="CHEBI:18420"/>
    </cofactor>
</comment>
<dbReference type="CDD" id="cd18889">
    <property type="entry name" value="NUDIX_ADPRase"/>
    <property type="match status" value="1"/>
</dbReference>
<keyword evidence="5" id="KW-1185">Reference proteome</keyword>
<dbReference type="Gene3D" id="3.90.79.10">
    <property type="entry name" value="Nucleoside Triphosphate Pyrophosphohydrolase"/>
    <property type="match status" value="1"/>
</dbReference>
<dbReference type="Gene3D" id="6.10.250.1120">
    <property type="match status" value="1"/>
</dbReference>
<dbReference type="InterPro" id="IPR015797">
    <property type="entry name" value="NUDIX_hydrolase-like_dom_sf"/>
</dbReference>
<comment type="caution">
    <text evidence="4">The sequence shown here is derived from an EMBL/GenBank/DDBJ whole genome shotgun (WGS) entry which is preliminary data.</text>
</comment>
<dbReference type="PANTHER" id="PTHR43046:SF16">
    <property type="entry name" value="ADP-RIBOSE PYROPHOSPHATASE YJHB-RELATED"/>
    <property type="match status" value="1"/>
</dbReference>
<dbReference type="AlphaFoldDB" id="A0A1Q8EA03"/>
<proteinExistence type="predicted"/>
<dbReference type="SUPFAM" id="SSF55811">
    <property type="entry name" value="Nudix"/>
    <property type="match status" value="1"/>
</dbReference>
<protein>
    <submittedName>
        <fullName evidence="4">ADP-ribose pyrophosphatase</fullName>
    </submittedName>
</protein>
<dbReference type="RefSeq" id="WP_075104349.1">
    <property type="nucleotide sequence ID" value="NZ_MSJM01000002.1"/>
</dbReference>
<evidence type="ECO:0000313" key="4">
    <source>
        <dbReference type="EMBL" id="OLF48629.1"/>
    </source>
</evidence>
<gene>
    <name evidence="4" type="ORF">BU202_03160</name>
</gene>
<feature type="domain" description="Nudix hydrolase" evidence="3">
    <location>
        <begin position="68"/>
        <end position="193"/>
    </location>
</feature>
<evidence type="ECO:0000313" key="5">
    <source>
        <dbReference type="Proteomes" id="UP000186890"/>
    </source>
</evidence>
<dbReference type="Pfam" id="PF12535">
    <property type="entry name" value="Nudix_N"/>
    <property type="match status" value="1"/>
</dbReference>
<evidence type="ECO:0000259" key="3">
    <source>
        <dbReference type="PROSITE" id="PS51462"/>
    </source>
</evidence>
<dbReference type="EMBL" id="MSJM01000002">
    <property type="protein sequence ID" value="OLF48629.1"/>
    <property type="molecule type" value="Genomic_DNA"/>
</dbReference>
<organism evidence="4 5">
    <name type="scientific">Streptococcus cuniculi</name>
    <dbReference type="NCBI Taxonomy" id="1432788"/>
    <lineage>
        <taxon>Bacteria</taxon>
        <taxon>Bacillati</taxon>
        <taxon>Bacillota</taxon>
        <taxon>Bacilli</taxon>
        <taxon>Lactobacillales</taxon>
        <taxon>Streptococcaceae</taxon>
        <taxon>Streptococcus</taxon>
    </lineage>
</organism>
<dbReference type="PANTHER" id="PTHR43046">
    <property type="entry name" value="GDP-MANNOSE MANNOSYL HYDROLASE"/>
    <property type="match status" value="1"/>
</dbReference>